<name>A0ABT4IHG2_9EURY</name>
<accession>A0ABT4IHG2</accession>
<reference evidence="2" key="1">
    <citation type="submission" date="2022-12" db="EMBL/GenBank/DDBJ databases">
        <title>Isolation and characterisation of novel Methanocorpusculum spp. from native Australian herbivores indicates the genus is ancestrally host-associated.</title>
        <authorList>
            <person name="Volmer J.G."/>
            <person name="Soo R.M."/>
            <person name="Evans P.N."/>
            <person name="Hoedt E.C."/>
            <person name="Astorga Alsina A.L."/>
            <person name="Woodcroft B.J."/>
            <person name="Tyson G.W."/>
            <person name="Hugenholtz P."/>
            <person name="Morrison M."/>
        </authorList>
    </citation>
    <scope>NUCLEOTIDE SEQUENCE</scope>
    <source>
        <strain evidence="2">MG</strain>
    </source>
</reference>
<protein>
    <submittedName>
        <fullName evidence="2">Rhodanese-like domain-containing protein</fullName>
    </submittedName>
</protein>
<dbReference type="SMART" id="SM00450">
    <property type="entry name" value="RHOD"/>
    <property type="match status" value="1"/>
</dbReference>
<dbReference type="RefSeq" id="WP_268925376.1">
    <property type="nucleotide sequence ID" value="NZ_JAPTGB010000017.1"/>
</dbReference>
<proteinExistence type="predicted"/>
<dbReference type="PROSITE" id="PS50206">
    <property type="entry name" value="RHODANESE_3"/>
    <property type="match status" value="1"/>
</dbReference>
<evidence type="ECO:0000313" key="3">
    <source>
        <dbReference type="Proteomes" id="UP001141422"/>
    </source>
</evidence>
<dbReference type="SUPFAM" id="SSF52821">
    <property type="entry name" value="Rhodanese/Cell cycle control phosphatase"/>
    <property type="match status" value="1"/>
</dbReference>
<comment type="caution">
    <text evidence="2">The sequence shown here is derived from an EMBL/GenBank/DDBJ whole genome shotgun (WGS) entry which is preliminary data.</text>
</comment>
<organism evidence="2 3">
    <name type="scientific">Methanocorpusculum petauri</name>
    <dbReference type="NCBI Taxonomy" id="3002863"/>
    <lineage>
        <taxon>Archaea</taxon>
        <taxon>Methanobacteriati</taxon>
        <taxon>Methanobacteriota</taxon>
        <taxon>Stenosarchaea group</taxon>
        <taxon>Methanomicrobia</taxon>
        <taxon>Methanomicrobiales</taxon>
        <taxon>Methanocorpusculaceae</taxon>
        <taxon>Methanocorpusculum</taxon>
    </lineage>
</organism>
<feature type="domain" description="Rhodanese" evidence="1">
    <location>
        <begin position="26"/>
        <end position="117"/>
    </location>
</feature>
<dbReference type="Gene3D" id="3.40.250.10">
    <property type="entry name" value="Rhodanese-like domain"/>
    <property type="match status" value="1"/>
</dbReference>
<dbReference type="InterPro" id="IPR036873">
    <property type="entry name" value="Rhodanese-like_dom_sf"/>
</dbReference>
<dbReference type="PANTHER" id="PTHR44086:SF10">
    <property type="entry name" value="THIOSULFATE SULFURTRANSFERASE_RHODANESE-LIKE DOMAIN-CONTAINING PROTEIN 3"/>
    <property type="match status" value="1"/>
</dbReference>
<gene>
    <name evidence="2" type="ORF">O0S10_08135</name>
</gene>
<evidence type="ECO:0000313" key="2">
    <source>
        <dbReference type="EMBL" id="MCZ0861187.1"/>
    </source>
</evidence>
<keyword evidence="3" id="KW-1185">Reference proteome</keyword>
<dbReference type="PANTHER" id="PTHR44086">
    <property type="entry name" value="THIOSULFATE SULFURTRANSFERASE RDL2, MITOCHONDRIAL-RELATED"/>
    <property type="match status" value="1"/>
</dbReference>
<evidence type="ECO:0000259" key="1">
    <source>
        <dbReference type="PROSITE" id="PS50206"/>
    </source>
</evidence>
<dbReference type="Pfam" id="PF00581">
    <property type="entry name" value="Rhodanese"/>
    <property type="match status" value="1"/>
</dbReference>
<dbReference type="InterPro" id="IPR001763">
    <property type="entry name" value="Rhodanese-like_dom"/>
</dbReference>
<sequence length="121" mass="13581">MTTKPENTTVQPPQIVDAAGAKQLNDAGRITIVDVRTKPEINEYGYLTGARFIDFRSPDFSETIHALARNDTYLIYCQSGIRGLRTGQLMEKLGFTRVYILEGGINTWLRAGLPILHDQQQ</sequence>
<dbReference type="Proteomes" id="UP001141422">
    <property type="component" value="Unassembled WGS sequence"/>
</dbReference>
<dbReference type="CDD" id="cd00158">
    <property type="entry name" value="RHOD"/>
    <property type="match status" value="1"/>
</dbReference>
<dbReference type="EMBL" id="JAPTGB010000017">
    <property type="protein sequence ID" value="MCZ0861187.1"/>
    <property type="molecule type" value="Genomic_DNA"/>
</dbReference>